<sequence length="121" mass="13587">MKCEKCGAEMTPEDTYDHAGSKLCEDCYMDVMTAPKACDPWAVYSATRTASQDMRLTPLQEKILKTIKVRGPLSQAQICGELAISEAEFRDNFVTLRHMALARACKVNGEIRYTIFEDPTD</sequence>
<reference evidence="1 2" key="1">
    <citation type="journal article" date="2013" name="Genome Announc.">
        <title>Draft genome sequences for three mercury-methylating, sulfate-reducing bacteria.</title>
        <authorList>
            <person name="Brown S.D."/>
            <person name="Hurt R.A.Jr."/>
            <person name="Gilmour C.C."/>
            <person name="Elias D.A."/>
        </authorList>
    </citation>
    <scope>NUCLEOTIDE SEQUENCE [LARGE SCALE GENOMIC DNA]</scope>
    <source>
        <strain evidence="1 2">DSM 2059</strain>
    </source>
</reference>
<dbReference type="EMBL" id="ATHJ01000057">
    <property type="protein sequence ID" value="EPR43215.1"/>
    <property type="molecule type" value="Genomic_DNA"/>
</dbReference>
<protein>
    <submittedName>
        <fullName evidence="1">Uncharacterized protein</fullName>
    </submittedName>
</protein>
<comment type="caution">
    <text evidence="1">The sequence shown here is derived from an EMBL/GenBank/DDBJ whole genome shotgun (WGS) entry which is preliminary data.</text>
</comment>
<organism evidence="1 2">
    <name type="scientific">Desulfococcus multivorans DSM 2059</name>
    <dbReference type="NCBI Taxonomy" id="1121405"/>
    <lineage>
        <taxon>Bacteria</taxon>
        <taxon>Pseudomonadati</taxon>
        <taxon>Thermodesulfobacteriota</taxon>
        <taxon>Desulfobacteria</taxon>
        <taxon>Desulfobacterales</taxon>
        <taxon>Desulfococcaceae</taxon>
        <taxon>Desulfococcus</taxon>
    </lineage>
</organism>
<dbReference type="eggNOG" id="COG2512">
    <property type="taxonomic scope" value="Bacteria"/>
</dbReference>
<dbReference type="AlphaFoldDB" id="S7U2J8"/>
<evidence type="ECO:0000313" key="2">
    <source>
        <dbReference type="Proteomes" id="UP000014977"/>
    </source>
</evidence>
<dbReference type="OrthoDB" id="5516583at2"/>
<accession>S7U2J8</accession>
<name>S7U2J8_DESML</name>
<gene>
    <name evidence="1" type="ORF">dsmv_1241</name>
</gene>
<keyword evidence="2" id="KW-1185">Reference proteome</keyword>
<dbReference type="Proteomes" id="UP000014977">
    <property type="component" value="Unassembled WGS sequence"/>
</dbReference>
<dbReference type="RefSeq" id="WP_020875588.1">
    <property type="nucleotide sequence ID" value="NZ_ATHJ01000057.1"/>
</dbReference>
<proteinExistence type="predicted"/>
<evidence type="ECO:0000313" key="1">
    <source>
        <dbReference type="EMBL" id="EPR43215.1"/>
    </source>
</evidence>
<dbReference type="STRING" id="897.B2D07_08190"/>